<sequence>MHATRTSAQARAWIDVTSAKGFAEVTILDLHADHLAQPLLFDEESITWEGCHD</sequence>
<dbReference type="EMBL" id="JACBYV010000001">
    <property type="protein sequence ID" value="NYH72759.1"/>
    <property type="molecule type" value="Genomic_DNA"/>
</dbReference>
<proteinExistence type="predicted"/>
<protein>
    <submittedName>
        <fullName evidence="1">Uncharacterized protein</fullName>
    </submittedName>
</protein>
<reference evidence="1 2" key="1">
    <citation type="submission" date="2020-07" db="EMBL/GenBank/DDBJ databases">
        <title>Genomic analyses of the natural microbiome of Caenorhabditis elegans.</title>
        <authorList>
            <person name="Samuel B."/>
        </authorList>
    </citation>
    <scope>NUCLEOTIDE SEQUENCE [LARGE SCALE GENOMIC DNA]</scope>
    <source>
        <strain evidence="1 2">BIGb0408</strain>
    </source>
</reference>
<dbReference type="AlphaFoldDB" id="A0A7Y9XMJ8"/>
<gene>
    <name evidence="1" type="ORF">FHR27_001369</name>
</gene>
<comment type="caution">
    <text evidence="1">The sequence shown here is derived from an EMBL/GenBank/DDBJ whole genome shotgun (WGS) entry which is preliminary data.</text>
</comment>
<dbReference type="RefSeq" id="WP_156152807.1">
    <property type="nucleotide sequence ID" value="NZ_JACBYV010000001.1"/>
</dbReference>
<evidence type="ECO:0000313" key="2">
    <source>
        <dbReference type="Proteomes" id="UP000578688"/>
    </source>
</evidence>
<dbReference type="Proteomes" id="UP000578688">
    <property type="component" value="Unassembled WGS sequence"/>
</dbReference>
<accession>A0A7Y9XMJ8</accession>
<name>A0A7Y9XMJ8_9GAMM</name>
<keyword evidence="2" id="KW-1185">Reference proteome</keyword>
<organism evidence="1 2">
    <name type="scientific">Phytopseudomonas flavescens</name>
    <dbReference type="NCBI Taxonomy" id="29435"/>
    <lineage>
        <taxon>Bacteria</taxon>
        <taxon>Pseudomonadati</taxon>
        <taxon>Pseudomonadota</taxon>
        <taxon>Gammaproteobacteria</taxon>
        <taxon>Pseudomonadales</taxon>
        <taxon>Pseudomonadaceae</taxon>
        <taxon>Phytopseudomonas</taxon>
    </lineage>
</organism>
<evidence type="ECO:0000313" key="1">
    <source>
        <dbReference type="EMBL" id="NYH72759.1"/>
    </source>
</evidence>